<dbReference type="GO" id="GO:0016020">
    <property type="term" value="C:membrane"/>
    <property type="evidence" value="ECO:0007669"/>
    <property type="project" value="TreeGrafter"/>
</dbReference>
<feature type="domain" description="NodB homology" evidence="3">
    <location>
        <begin position="1"/>
        <end position="101"/>
    </location>
</feature>
<organism evidence="4 5">
    <name type="scientific">Halalkalibacter akibai (strain ATCC 43226 / DSM 21942 / CIP 109018 / JCM 9157 / 1139)</name>
    <name type="common">Bacillus akibai</name>
    <dbReference type="NCBI Taxonomy" id="1236973"/>
    <lineage>
        <taxon>Bacteria</taxon>
        <taxon>Bacillati</taxon>
        <taxon>Bacillota</taxon>
        <taxon>Bacilli</taxon>
        <taxon>Bacillales</taxon>
        <taxon>Bacillaceae</taxon>
        <taxon>Halalkalibacter</taxon>
    </lineage>
</organism>
<dbReference type="PANTHER" id="PTHR10587">
    <property type="entry name" value="GLYCOSYL TRANSFERASE-RELATED"/>
    <property type="match status" value="1"/>
</dbReference>
<dbReference type="GO" id="GO:0016810">
    <property type="term" value="F:hydrolase activity, acting on carbon-nitrogen (but not peptide) bonds"/>
    <property type="evidence" value="ECO:0007669"/>
    <property type="project" value="InterPro"/>
</dbReference>
<proteinExistence type="predicted"/>
<gene>
    <name evidence="4" type="ORF">JCM9157_1428</name>
</gene>
<dbReference type="GO" id="GO:0005975">
    <property type="term" value="P:carbohydrate metabolic process"/>
    <property type="evidence" value="ECO:0007669"/>
    <property type="project" value="InterPro"/>
</dbReference>
<dbReference type="InterPro" id="IPR050248">
    <property type="entry name" value="Polysacc_deacetylase_ArnD"/>
</dbReference>
<dbReference type="InterPro" id="IPR002509">
    <property type="entry name" value="NODB_dom"/>
</dbReference>
<dbReference type="PROSITE" id="PS51677">
    <property type="entry name" value="NODB"/>
    <property type="match status" value="1"/>
</dbReference>
<dbReference type="Proteomes" id="UP000018896">
    <property type="component" value="Unassembled WGS sequence"/>
</dbReference>
<name>W4QQL8_HALA3</name>
<evidence type="ECO:0000313" key="4">
    <source>
        <dbReference type="EMBL" id="GAE34376.1"/>
    </source>
</evidence>
<dbReference type="PANTHER" id="PTHR10587:SF133">
    <property type="entry name" value="CHITIN DEACETYLASE 1-RELATED"/>
    <property type="match status" value="1"/>
</dbReference>
<dbReference type="AlphaFoldDB" id="W4QQL8"/>
<dbReference type="Gene3D" id="3.20.20.370">
    <property type="entry name" value="Glycoside hydrolase/deacetylase"/>
    <property type="match status" value="1"/>
</dbReference>
<dbReference type="InterPro" id="IPR011330">
    <property type="entry name" value="Glyco_hydro/deAcase_b/a-brl"/>
</dbReference>
<keyword evidence="5" id="KW-1185">Reference proteome</keyword>
<keyword evidence="1" id="KW-0479">Metal-binding</keyword>
<evidence type="ECO:0000256" key="2">
    <source>
        <dbReference type="ARBA" id="ARBA00022801"/>
    </source>
</evidence>
<comment type="caution">
    <text evidence="4">The sequence shown here is derived from an EMBL/GenBank/DDBJ whole genome shotgun (WGS) entry which is preliminary data.</text>
</comment>
<dbReference type="eggNOG" id="COG0726">
    <property type="taxonomic scope" value="Bacteria"/>
</dbReference>
<dbReference type="Pfam" id="PF01522">
    <property type="entry name" value="Polysacc_deac_1"/>
    <property type="match status" value="1"/>
</dbReference>
<evidence type="ECO:0000259" key="3">
    <source>
        <dbReference type="PROSITE" id="PS51677"/>
    </source>
</evidence>
<dbReference type="EMBL" id="BAUV01000007">
    <property type="protein sequence ID" value="GAE34376.1"/>
    <property type="molecule type" value="Genomic_DNA"/>
</dbReference>
<dbReference type="CDD" id="cd10917">
    <property type="entry name" value="CE4_NodB_like_6s_7s"/>
    <property type="match status" value="1"/>
</dbReference>
<evidence type="ECO:0000256" key="1">
    <source>
        <dbReference type="ARBA" id="ARBA00022723"/>
    </source>
</evidence>
<protein>
    <submittedName>
        <fullName evidence="4">Polysaccharide deacetylase</fullName>
    </submittedName>
</protein>
<dbReference type="GO" id="GO:0046872">
    <property type="term" value="F:metal ion binding"/>
    <property type="evidence" value="ECO:0007669"/>
    <property type="project" value="UniProtKB-KW"/>
</dbReference>
<evidence type="ECO:0000313" key="5">
    <source>
        <dbReference type="Proteomes" id="UP000018896"/>
    </source>
</evidence>
<reference evidence="4 5" key="1">
    <citation type="journal article" date="2014" name="Genome Announc.">
        <title>Draft Genome Sequences of Three Alkaliphilic Bacillus Strains, Bacillus wakoensis JCM 9140T, Bacillus akibai JCM 9157T, and Bacillus hemicellulosilyticus JCM 9152T.</title>
        <authorList>
            <person name="Yuki M."/>
            <person name="Oshima K."/>
            <person name="Suda W."/>
            <person name="Oshida Y."/>
            <person name="Kitamura K."/>
            <person name="Iida T."/>
            <person name="Hattori M."/>
            <person name="Ohkuma M."/>
        </authorList>
    </citation>
    <scope>NUCLEOTIDE SEQUENCE [LARGE SCALE GENOMIC DNA]</scope>
    <source>
        <strain evidence="4 5">JCM 9157</strain>
    </source>
</reference>
<keyword evidence="2" id="KW-0378">Hydrolase</keyword>
<dbReference type="STRING" id="1236973.JCM9157_1428"/>
<sequence>MKKSKEIIERITGQEVKFFRPPFGQYNEDTLEAVSQLGMKLVMWNISSYDWNLKSEPEIITNNITEHIQDHSIILLHELEQTLTILPSVIKHLKEKGYHFTTI</sequence>
<accession>W4QQL8</accession>
<dbReference type="SUPFAM" id="SSF88713">
    <property type="entry name" value="Glycoside hydrolase/deacetylase"/>
    <property type="match status" value="1"/>
</dbReference>